<dbReference type="InterPro" id="IPR021850">
    <property type="entry name" value="Symplekin/Pta1"/>
</dbReference>
<dbReference type="InterPro" id="IPR032460">
    <property type="entry name" value="Symplekin/Pta1_N"/>
</dbReference>
<dbReference type="OrthoDB" id="331600at2759"/>
<feature type="compositionally biased region" description="Low complexity" evidence="4">
    <location>
        <begin position="415"/>
        <end position="435"/>
    </location>
</feature>
<evidence type="ECO:0000256" key="1">
    <source>
        <dbReference type="ARBA" id="ARBA00004123"/>
    </source>
</evidence>
<dbReference type="GO" id="GO:0005847">
    <property type="term" value="C:mRNA cleavage and polyadenylation specificity factor complex"/>
    <property type="evidence" value="ECO:0007669"/>
    <property type="project" value="TreeGrafter"/>
</dbReference>
<dbReference type="RefSeq" id="XP_037144877.1">
    <property type="nucleotide sequence ID" value="XM_037288982.1"/>
</dbReference>
<keyword evidence="2" id="KW-0507">mRNA processing</keyword>
<evidence type="ECO:0000256" key="3">
    <source>
        <dbReference type="ARBA" id="ARBA00023242"/>
    </source>
</evidence>
<evidence type="ECO:0000313" key="7">
    <source>
        <dbReference type="Proteomes" id="UP000509704"/>
    </source>
</evidence>
<proteinExistence type="predicted"/>
<feature type="region of interest" description="Disordered" evidence="4">
    <location>
        <begin position="396"/>
        <end position="435"/>
    </location>
</feature>
<dbReference type="AlphaFoldDB" id="A0A7H9B3F6"/>
<dbReference type="Gene3D" id="1.25.10.10">
    <property type="entry name" value="Leucine-rich Repeat Variant"/>
    <property type="match status" value="1"/>
</dbReference>
<keyword evidence="7" id="KW-1185">Reference proteome</keyword>
<organism evidence="6 7">
    <name type="scientific">Zygotorulaspora mrakii</name>
    <name type="common">Zygosaccharomyces mrakii</name>
    <dbReference type="NCBI Taxonomy" id="42260"/>
    <lineage>
        <taxon>Eukaryota</taxon>
        <taxon>Fungi</taxon>
        <taxon>Dikarya</taxon>
        <taxon>Ascomycota</taxon>
        <taxon>Saccharomycotina</taxon>
        <taxon>Saccharomycetes</taxon>
        <taxon>Saccharomycetales</taxon>
        <taxon>Saccharomycetaceae</taxon>
        <taxon>Zygotorulaspora</taxon>
    </lineage>
</organism>
<reference evidence="6 7" key="1">
    <citation type="submission" date="2020-07" db="EMBL/GenBank/DDBJ databases">
        <title>The yeast mating-type switching endonuclease HO is a domesticated member of an unorthodox homing genetic element family.</title>
        <authorList>
            <person name="Coughlan A.Y."/>
            <person name="Lombardi L."/>
            <person name="Braun-Galleani S."/>
            <person name="Martos A.R."/>
            <person name="Galeote V."/>
            <person name="Bigey F."/>
            <person name="Dequin S."/>
            <person name="Byrne K.P."/>
            <person name="Wolfe K.H."/>
        </authorList>
    </citation>
    <scope>NUCLEOTIDE SEQUENCE [LARGE SCALE GENOMIC DNA]</scope>
    <source>
        <strain evidence="6 7">NRRL Y-6702</strain>
    </source>
</reference>
<accession>A0A7H9B3F6</accession>
<protein>
    <recommendedName>
        <fullName evidence="5">Symplekin/Pta1 N-terminal domain-containing protein</fullName>
    </recommendedName>
</protein>
<dbReference type="PANTHER" id="PTHR15245">
    <property type="entry name" value="SYMPLEKIN-RELATED"/>
    <property type="match status" value="1"/>
</dbReference>
<dbReference type="KEGG" id="zmk:HG535_0E02340"/>
<feature type="compositionally biased region" description="Low complexity" evidence="4">
    <location>
        <begin position="396"/>
        <end position="408"/>
    </location>
</feature>
<dbReference type="EMBL" id="CP058608">
    <property type="protein sequence ID" value="QLG73150.1"/>
    <property type="molecule type" value="Genomic_DNA"/>
</dbReference>
<evidence type="ECO:0000313" key="6">
    <source>
        <dbReference type="EMBL" id="QLG73150.1"/>
    </source>
</evidence>
<dbReference type="InterPro" id="IPR011989">
    <property type="entry name" value="ARM-like"/>
</dbReference>
<dbReference type="PANTHER" id="PTHR15245:SF20">
    <property type="entry name" value="SYMPLEKIN"/>
    <property type="match status" value="1"/>
</dbReference>
<feature type="region of interest" description="Disordered" evidence="4">
    <location>
        <begin position="529"/>
        <end position="592"/>
    </location>
</feature>
<evidence type="ECO:0000256" key="2">
    <source>
        <dbReference type="ARBA" id="ARBA00022664"/>
    </source>
</evidence>
<sequence>MSLPEMDQLFQAKQLAMANSPEQMLPKVLETSASLYHSKSASTLLKLELSRFIPDLLLDILRHEQIPVTQKPFIASQHLNCLWSICQNVRDSIAYKFSILAFSASYPLLFDLVAKASNQEMWDTMQQMKTFIVSKWNTTYPLNPSSDNANEDFIDDARSIGTRLATAKFISEIVIVHTSRNNSSNSSGKNRASSISISSVPDNHPIISNKQSIESEAKKFLDILLNYLIEEPMMVSSIFIGILNCLSFIMIQRPQATMRIITSLLKFNVDAKFQADNISVLNYRLGKRFVERCYKNFVQFGLKSQLIKNSGSMSAQHSKLSKISQTLYVIGEETRSKGILNFVPEEIENKMSNKDKQKYALLRKKQQMPRSLTKDQSLPSIVSPPLQQATLNNIDNSVVNTNGNNSNTRNDRNGRNSNSTGANSSSRSVSGTSNVDSTTKLLMNLQNYTMSKNNISTFFNSSPVTIDNSYSSIYSLMNSKNSEQDMSELPQDVIIKLCSEAFYKTDTTRMISGLSIVASRYTDLMNKTTQIQTDSKKRKAEDQHQQEEQEQSKKVKREGSVDLKVEEGGGDNQNDDNDDYTVESEHREHEVELMKPTPMTAEQKMAHVERIVQNIMSIKDSDENPGITSAVGKGQQPLEKIKILEWDNSKSWLCILTRLVTRGLSSNERMSDFIRQTLYDYFIQDFNGRIGMVLEWLAEEWYYESLTGLDTDNSPLETSFVNYDKWSIKLLEGLNPLLENQHRRTFIRLMSELPRIQQQHIDMIRPICLDPARTSLGFQTLKFLVMFRPPVKPMVKIFLETLMQEDETASEQCVAILNKFY</sequence>
<evidence type="ECO:0000256" key="4">
    <source>
        <dbReference type="SAM" id="MobiDB-lite"/>
    </source>
</evidence>
<feature type="domain" description="Symplekin/Pta1 N-terminal" evidence="5">
    <location>
        <begin position="95"/>
        <end position="337"/>
    </location>
</feature>
<dbReference type="GO" id="GO:0006397">
    <property type="term" value="P:mRNA processing"/>
    <property type="evidence" value="ECO:0007669"/>
    <property type="project" value="UniProtKB-KW"/>
</dbReference>
<keyword evidence="3" id="KW-0539">Nucleus</keyword>
<evidence type="ECO:0000259" key="5">
    <source>
        <dbReference type="Pfam" id="PF11935"/>
    </source>
</evidence>
<feature type="compositionally biased region" description="Basic and acidic residues" evidence="4">
    <location>
        <begin position="583"/>
        <end position="592"/>
    </location>
</feature>
<gene>
    <name evidence="6" type="ORF">HG535_0E02340</name>
</gene>
<feature type="compositionally biased region" description="Basic and acidic residues" evidence="4">
    <location>
        <begin position="539"/>
        <end position="567"/>
    </location>
</feature>
<comment type="subcellular location">
    <subcellularLocation>
        <location evidence="1">Nucleus</location>
    </subcellularLocation>
</comment>
<name>A0A7H9B3F6_ZYGMR</name>
<dbReference type="Proteomes" id="UP000509704">
    <property type="component" value="Chromosome 5"/>
</dbReference>
<feature type="compositionally biased region" description="Acidic residues" evidence="4">
    <location>
        <begin position="573"/>
        <end position="582"/>
    </location>
</feature>
<dbReference type="Pfam" id="PF11935">
    <property type="entry name" value="SYMPK_PTA1_N"/>
    <property type="match status" value="1"/>
</dbReference>
<dbReference type="GeneID" id="59236892"/>